<dbReference type="SUPFAM" id="SSF48695">
    <property type="entry name" value="Multiheme cytochromes"/>
    <property type="match status" value="1"/>
</dbReference>
<name>A0A550JJ26_9BACT</name>
<keyword evidence="3" id="KW-1185">Reference proteome</keyword>
<protein>
    <submittedName>
        <fullName evidence="2">Uncharacterized protein</fullName>
    </submittedName>
</protein>
<feature type="signal peptide" evidence="1">
    <location>
        <begin position="1"/>
        <end position="26"/>
    </location>
</feature>
<reference evidence="2 3" key="1">
    <citation type="submission" date="2019-07" db="EMBL/GenBank/DDBJ databases">
        <title>Insights of Desulfuromonas acetexigens electromicrobiology.</title>
        <authorList>
            <person name="Katuri K."/>
            <person name="Sapireddy V."/>
            <person name="Shaw D.R."/>
            <person name="Saikaly P."/>
        </authorList>
    </citation>
    <scope>NUCLEOTIDE SEQUENCE [LARGE SCALE GENOMIC DNA]</scope>
    <source>
        <strain evidence="2 3">2873</strain>
    </source>
</reference>
<organism evidence="2 3">
    <name type="scientific">Trichloromonas acetexigens</name>
    <dbReference type="NCBI Taxonomy" id="38815"/>
    <lineage>
        <taxon>Bacteria</taxon>
        <taxon>Pseudomonadati</taxon>
        <taxon>Thermodesulfobacteriota</taxon>
        <taxon>Desulfuromonadia</taxon>
        <taxon>Desulfuromonadales</taxon>
        <taxon>Trichloromonadaceae</taxon>
        <taxon>Trichloromonas</taxon>
    </lineage>
</organism>
<gene>
    <name evidence="2" type="ORF">FL622_03740</name>
</gene>
<dbReference type="Gene3D" id="1.10.1130.10">
    <property type="entry name" value="Flavocytochrome C3, Chain A"/>
    <property type="match status" value="2"/>
</dbReference>
<evidence type="ECO:0000313" key="3">
    <source>
        <dbReference type="Proteomes" id="UP000317155"/>
    </source>
</evidence>
<dbReference type="RefSeq" id="WP_092055857.1">
    <property type="nucleotide sequence ID" value="NZ_FOJJ01000012.1"/>
</dbReference>
<sequence length="286" mass="30935">MKIPARYLSFALLLLALALPGRPAEAQPARPLTPGDGAEAYLQDLEEMNTAECGKCHVEIFKTIRDKGGLHQLECRECHHKFHTFTPGVAWEDRVPGCNDCHAGVHEDAYPECLSCHQQAHAPIASLVAGDKLAAECARCHAPVAGLMEAHPSGHGEMTCNDCHSQQHGYKPGCNACHPEPHTPYQDNAGCVTCHEPHKPLVIAYDDQVPNLLCDGCHSEPGQLMAASGKAHGELTCVFCHAQEHGNIPTCQQCHENGPHNPELLKEFQGCTECHGDPHALSLSNP</sequence>
<comment type="caution">
    <text evidence="2">The sequence shown here is derived from an EMBL/GenBank/DDBJ whole genome shotgun (WGS) entry which is preliminary data.</text>
</comment>
<dbReference type="InterPro" id="IPR036280">
    <property type="entry name" value="Multihaem_cyt_sf"/>
</dbReference>
<feature type="chain" id="PRO_5022244462" evidence="1">
    <location>
        <begin position="27"/>
        <end position="286"/>
    </location>
</feature>
<evidence type="ECO:0000313" key="2">
    <source>
        <dbReference type="EMBL" id="TRO83204.1"/>
    </source>
</evidence>
<keyword evidence="1" id="KW-0732">Signal</keyword>
<dbReference type="Proteomes" id="UP000317155">
    <property type="component" value="Unassembled WGS sequence"/>
</dbReference>
<dbReference type="AlphaFoldDB" id="A0A550JJ26"/>
<dbReference type="EMBL" id="VJVV01000002">
    <property type="protein sequence ID" value="TRO83204.1"/>
    <property type="molecule type" value="Genomic_DNA"/>
</dbReference>
<dbReference type="OrthoDB" id="5405312at2"/>
<accession>A0A550JJ26</accession>
<proteinExistence type="predicted"/>
<evidence type="ECO:0000256" key="1">
    <source>
        <dbReference type="SAM" id="SignalP"/>
    </source>
</evidence>